<proteinExistence type="predicted"/>
<protein>
    <submittedName>
        <fullName evidence="1">Uncharacterized protein</fullName>
    </submittedName>
</protein>
<organism evidence="1 2">
    <name type="scientific">Pseudomonas phage vB_Pae-SS2019XI</name>
    <dbReference type="NCBI Taxonomy" id="2660688"/>
    <lineage>
        <taxon>Viruses</taxon>
        <taxon>Duplodnaviria</taxon>
        <taxon>Heunggongvirae</taxon>
        <taxon>Uroviricota</taxon>
        <taxon>Caudoviricetes</taxon>
        <taxon>Casjensviridae</taxon>
        <taxon>Maxdohrnvirus</taxon>
        <taxon>Maxdohrnvirus SS2019XI</taxon>
    </lineage>
</organism>
<keyword evidence="2" id="KW-1185">Reference proteome</keyword>
<name>A0A6G6XGI7_9CAUD</name>
<evidence type="ECO:0000313" key="2">
    <source>
        <dbReference type="Proteomes" id="UP000502584"/>
    </source>
</evidence>
<evidence type="ECO:0000313" key="1">
    <source>
        <dbReference type="EMBL" id="QIG56934.1"/>
    </source>
</evidence>
<accession>A0A6G6XGI7</accession>
<dbReference type="EMBL" id="MN536026">
    <property type="protein sequence ID" value="QIG56934.1"/>
    <property type="molecule type" value="Genomic_DNA"/>
</dbReference>
<sequence length="97" mass="10879">MPPDIARLAPRILARVEWEKRHLKPVAPCAADVLYCLLSDANGADQNFNDWCADFGYDPDSRKALATYDECSKVLADVRAFFSAAEREKLAELLEGY</sequence>
<dbReference type="Proteomes" id="UP000502584">
    <property type="component" value="Segment"/>
</dbReference>
<gene>
    <name evidence="1" type="ORF">vBPaeSS2019XI_056</name>
</gene>
<reference evidence="1 2" key="1">
    <citation type="submission" date="2019-10" db="EMBL/GenBank/DDBJ databases">
        <title>Genome of the temperate Pseudomonas aerugionosa phage vB_Pae-SS2019XI.</title>
        <authorList>
            <person name="Hammerl J.A."/>
            <person name="Jaeckel C."/>
            <person name="Schnehle S."/>
            <person name="Schmoger S."/>
        </authorList>
    </citation>
    <scope>NUCLEOTIDE SEQUENCE [LARGE SCALE GENOMIC DNA]</scope>
</reference>